<sequence>MDKDNYTNENDTVDSEQLFFKINNRQVVFKTDKRTVEKLDDEEVLMNYVKAIINSRMLMSNGRNLINYPVNITRTDDLDTSSSFIELEVSTIVQDDGVEELHCALLNDGTLNEIKPSIDLKSVIVNQNDTEVSPWNDSLINETYIADSSMPALKWSTEMTSLLIALRGSLNEEFNSSKYKFKLWELIARRMSSSMPSVKVTAKDCDDKWRNIAATYRKNIERIKYMGDFSVRWEHFSAMDEILRGTDELKIPDSYIEVDKMIDPVNKTSEVEIDIDAENTKESMNTESNDDMDYFFLTSTTNANNGISAVDFFFIEIRLWTQEMILLLFSLRRSMADRFDHATKETEKDLLWYELVTKMNKSLGGNTDIESYEAESLWNQCVEQYEENLDKLKAEGPQNVKWPYFAIMDQMLGGTIEIPDVCHPRPGEDLVPVFMQGVWKQSEVREILNNYKVDANVNIDEDSDASDESVVETKAGVKWHPELTRKLIHLRSDAENEVKKWIRKPNSIWTVVLKKFRRIGMVLLTEQDLENKWNSLVRAYNRRVAGISKRSKTHWPYFNGIQSVMSSIVENESARSSTLTHDGSKSDQPPEWFISYMKRKEASDAYKHEQLRNMLVDIQHSQMENRRLILSIFKKL</sequence>
<protein>
    <recommendedName>
        <fullName evidence="1">Myb/SANT-like DNA-binding domain-containing protein</fullName>
    </recommendedName>
</protein>
<dbReference type="Gene3D" id="1.10.10.60">
    <property type="entry name" value="Homeodomain-like"/>
    <property type="match status" value="1"/>
</dbReference>
<dbReference type="PANTHER" id="PTHR43694">
    <property type="entry name" value="RIBONUCLEASE J"/>
    <property type="match status" value="1"/>
</dbReference>
<evidence type="ECO:0000259" key="1">
    <source>
        <dbReference type="Pfam" id="PF13837"/>
    </source>
</evidence>
<dbReference type="PANTHER" id="PTHR43694:SF1">
    <property type="entry name" value="RIBONUCLEASE J"/>
    <property type="match status" value="1"/>
</dbReference>
<comment type="caution">
    <text evidence="2">The sequence shown here is derived from an EMBL/GenBank/DDBJ whole genome shotgun (WGS) entry which is preliminary data.</text>
</comment>
<name>A0A6G0YTR0_APHCR</name>
<dbReference type="Proteomes" id="UP000478052">
    <property type="component" value="Unassembled WGS sequence"/>
</dbReference>
<gene>
    <name evidence="2" type="ORF">FWK35_00006638</name>
</gene>
<feature type="domain" description="Myb/SANT-like DNA-binding" evidence="1">
    <location>
        <begin position="477"/>
        <end position="563"/>
    </location>
</feature>
<evidence type="ECO:0000313" key="2">
    <source>
        <dbReference type="EMBL" id="KAF0761147.1"/>
    </source>
</evidence>
<feature type="domain" description="Myb/SANT-like DNA-binding" evidence="1">
    <location>
        <begin position="154"/>
        <end position="242"/>
    </location>
</feature>
<dbReference type="AlphaFoldDB" id="A0A6G0YTR0"/>
<dbReference type="InterPro" id="IPR044822">
    <property type="entry name" value="Myb_DNA-bind_4"/>
</dbReference>
<dbReference type="OrthoDB" id="6346437at2759"/>
<accession>A0A6G0YTR0</accession>
<reference evidence="2 3" key="1">
    <citation type="submission" date="2019-08" db="EMBL/GenBank/DDBJ databases">
        <title>Whole genome of Aphis craccivora.</title>
        <authorList>
            <person name="Voronova N.V."/>
            <person name="Shulinski R.S."/>
            <person name="Bandarenka Y.V."/>
            <person name="Zhorov D.G."/>
            <person name="Warner D."/>
        </authorList>
    </citation>
    <scope>NUCLEOTIDE SEQUENCE [LARGE SCALE GENOMIC DNA]</scope>
    <source>
        <strain evidence="2">180601</strain>
        <tissue evidence="2">Whole Body</tissue>
    </source>
</reference>
<evidence type="ECO:0000313" key="3">
    <source>
        <dbReference type="Proteomes" id="UP000478052"/>
    </source>
</evidence>
<organism evidence="2 3">
    <name type="scientific">Aphis craccivora</name>
    <name type="common">Cowpea aphid</name>
    <dbReference type="NCBI Taxonomy" id="307492"/>
    <lineage>
        <taxon>Eukaryota</taxon>
        <taxon>Metazoa</taxon>
        <taxon>Ecdysozoa</taxon>
        <taxon>Arthropoda</taxon>
        <taxon>Hexapoda</taxon>
        <taxon>Insecta</taxon>
        <taxon>Pterygota</taxon>
        <taxon>Neoptera</taxon>
        <taxon>Paraneoptera</taxon>
        <taxon>Hemiptera</taxon>
        <taxon>Sternorrhyncha</taxon>
        <taxon>Aphidomorpha</taxon>
        <taxon>Aphidoidea</taxon>
        <taxon>Aphididae</taxon>
        <taxon>Aphidini</taxon>
        <taxon>Aphis</taxon>
        <taxon>Aphis</taxon>
    </lineage>
</organism>
<keyword evidence="3" id="KW-1185">Reference proteome</keyword>
<dbReference type="EMBL" id="VUJU01002482">
    <property type="protein sequence ID" value="KAF0761147.1"/>
    <property type="molecule type" value="Genomic_DNA"/>
</dbReference>
<proteinExistence type="predicted"/>
<dbReference type="Pfam" id="PF13837">
    <property type="entry name" value="Myb_DNA-bind_4"/>
    <property type="match status" value="2"/>
</dbReference>